<keyword evidence="1" id="KW-0732">Signal</keyword>
<dbReference type="Proteomes" id="UP000041254">
    <property type="component" value="Unassembled WGS sequence"/>
</dbReference>
<feature type="signal peptide" evidence="1">
    <location>
        <begin position="1"/>
        <end position="23"/>
    </location>
</feature>
<name>A0A0G4G7H2_VITBC</name>
<evidence type="ECO:0000256" key="1">
    <source>
        <dbReference type="SAM" id="SignalP"/>
    </source>
</evidence>
<evidence type="ECO:0000313" key="2">
    <source>
        <dbReference type="EMBL" id="CEM24581.1"/>
    </source>
</evidence>
<dbReference type="InParanoid" id="A0A0G4G7H2"/>
<keyword evidence="3" id="KW-1185">Reference proteome</keyword>
<gene>
    <name evidence="2" type="ORF">Vbra_17183</name>
</gene>
<reference evidence="2 3" key="1">
    <citation type="submission" date="2014-11" db="EMBL/GenBank/DDBJ databases">
        <authorList>
            <person name="Zhu J."/>
            <person name="Qi W."/>
            <person name="Song R."/>
        </authorList>
    </citation>
    <scope>NUCLEOTIDE SEQUENCE [LARGE SCALE GENOMIC DNA]</scope>
</reference>
<sequence>MSPLAVAVSVLVLLLGGGVQVDAAKEEGPHDDIVSTATHSIIELGHDNTALTEARYLCSGKELVEVFPEKEPRWVTKNYGFWECSPALKPVRVAAGVGAVLVSPLSGLRKFMDATDANYMRKNYPDEYYDSTRADKWMTIARSGDKTCTGIHYYCRSKADGGATACRPGQDKEECYCCYKIHDEE</sequence>
<dbReference type="EMBL" id="CDMY01000584">
    <property type="protein sequence ID" value="CEM24581.1"/>
    <property type="molecule type" value="Genomic_DNA"/>
</dbReference>
<accession>A0A0G4G7H2</accession>
<dbReference type="VEuPathDB" id="CryptoDB:Vbra_17183"/>
<evidence type="ECO:0000313" key="3">
    <source>
        <dbReference type="Proteomes" id="UP000041254"/>
    </source>
</evidence>
<proteinExistence type="predicted"/>
<feature type="chain" id="PRO_5005189610" evidence="1">
    <location>
        <begin position="24"/>
        <end position="185"/>
    </location>
</feature>
<dbReference type="AlphaFoldDB" id="A0A0G4G7H2"/>
<protein>
    <submittedName>
        <fullName evidence="2">Uncharacterized protein</fullName>
    </submittedName>
</protein>
<organism evidence="2 3">
    <name type="scientific">Vitrella brassicaformis (strain CCMP3155)</name>
    <dbReference type="NCBI Taxonomy" id="1169540"/>
    <lineage>
        <taxon>Eukaryota</taxon>
        <taxon>Sar</taxon>
        <taxon>Alveolata</taxon>
        <taxon>Colpodellida</taxon>
        <taxon>Vitrellaceae</taxon>
        <taxon>Vitrella</taxon>
    </lineage>
</organism>